<dbReference type="Proteomes" id="UP000675881">
    <property type="component" value="Chromosome 4"/>
</dbReference>
<reference evidence="1" key="1">
    <citation type="submission" date="2021-02" db="EMBL/GenBank/DDBJ databases">
        <authorList>
            <person name="Bekaert M."/>
        </authorList>
    </citation>
    <scope>NUCLEOTIDE SEQUENCE</scope>
    <source>
        <strain evidence="1">IoA-00</strain>
    </source>
</reference>
<keyword evidence="1" id="KW-0808">Transferase</keyword>
<dbReference type="InterPro" id="IPR029062">
    <property type="entry name" value="Class_I_gatase-like"/>
</dbReference>
<dbReference type="PANTHER" id="PTHR10224">
    <property type="entry name" value="ES1 PROTEIN HOMOLOG, MITOCHONDRIAL"/>
    <property type="match status" value="1"/>
</dbReference>
<dbReference type="EMBL" id="HG994583">
    <property type="protein sequence ID" value="CAF2913145.1"/>
    <property type="molecule type" value="Genomic_DNA"/>
</dbReference>
<dbReference type="OrthoDB" id="543156at2759"/>
<proteinExistence type="predicted"/>
<evidence type="ECO:0000313" key="2">
    <source>
        <dbReference type="Proteomes" id="UP000675881"/>
    </source>
</evidence>
<dbReference type="Gene3D" id="3.40.50.880">
    <property type="match status" value="1"/>
</dbReference>
<evidence type="ECO:0000313" key="1">
    <source>
        <dbReference type="EMBL" id="CAF2913145.1"/>
    </source>
</evidence>
<gene>
    <name evidence="1" type="ORF">LSAA_9252</name>
</gene>
<keyword evidence="1" id="KW-0315">Glutamine amidotransferase</keyword>
<organism evidence="1 2">
    <name type="scientific">Lepeophtheirus salmonis</name>
    <name type="common">Salmon louse</name>
    <name type="synonym">Caligus salmonis</name>
    <dbReference type="NCBI Taxonomy" id="72036"/>
    <lineage>
        <taxon>Eukaryota</taxon>
        <taxon>Metazoa</taxon>
        <taxon>Ecdysozoa</taxon>
        <taxon>Arthropoda</taxon>
        <taxon>Crustacea</taxon>
        <taxon>Multicrustacea</taxon>
        <taxon>Hexanauplia</taxon>
        <taxon>Copepoda</taxon>
        <taxon>Siphonostomatoida</taxon>
        <taxon>Caligidae</taxon>
        <taxon>Lepeophtheirus</taxon>
    </lineage>
</organism>
<dbReference type="AlphaFoldDB" id="A0A7R8H7M1"/>
<accession>A0A7R8H7M1</accession>
<dbReference type="GO" id="GO:0016740">
    <property type="term" value="F:transferase activity"/>
    <property type="evidence" value="ECO:0007669"/>
    <property type="project" value="UniProtKB-KW"/>
</dbReference>
<protein>
    <submittedName>
        <fullName evidence="1">Uncharacterized protein</fullName>
    </submittedName>
</protein>
<keyword evidence="2" id="KW-1185">Reference proteome</keyword>
<dbReference type="PANTHER" id="PTHR10224:SF12">
    <property type="entry name" value="GLYOXALASE ELBB"/>
    <property type="match status" value="1"/>
</dbReference>
<sequence length="248" mass="26998">MFYHLRLGVSSVTSVLRCSLSTMSTGKIGVVCCQALECTMEVRSMRLLRHSLHLQELAKHQLFTRFDKDQAHVIDHSKGIPIEGQTRNVLVESSRIARAAPLDLKSLELGDVDALIFPGGFGAAKNLSDFAFNGDKLTLDPVVESKIKDFHSNGKPLAFCCIAPILAAKTIPGVSITLGKRGAGWPHEGSLDAANSLGANVVEKRSNRSLCVDEKNKVVSSPAFMYDGKFHEVHDSVTNMVNELVKLL</sequence>
<name>A0A7R8H7M1_LEPSM</name>
<dbReference type="SUPFAM" id="SSF52317">
    <property type="entry name" value="Class I glutamine amidotransferase-like"/>
    <property type="match status" value="1"/>
</dbReference>